<feature type="region of interest" description="Disordered" evidence="1">
    <location>
        <begin position="104"/>
        <end position="161"/>
    </location>
</feature>
<evidence type="ECO:0008006" key="4">
    <source>
        <dbReference type="Google" id="ProtNLM"/>
    </source>
</evidence>
<comment type="caution">
    <text evidence="2">The sequence shown here is derived from an EMBL/GenBank/DDBJ whole genome shotgun (WGS) entry which is preliminary data.</text>
</comment>
<dbReference type="Gene3D" id="2.40.70.10">
    <property type="entry name" value="Acid Proteases"/>
    <property type="match status" value="1"/>
</dbReference>
<reference evidence="2" key="1">
    <citation type="submission" date="2020-08" db="EMBL/GenBank/DDBJ databases">
        <title>Spodoptera exigua strain:BAW_Kor-Di-RS1 Genome sequencing and assembly.</title>
        <authorList>
            <person name="Kim J."/>
            <person name="Nam H.Y."/>
            <person name="Kwon M."/>
            <person name="Choi J.H."/>
            <person name="Cho S.R."/>
            <person name="Kim G.-H."/>
        </authorList>
    </citation>
    <scope>NUCLEOTIDE SEQUENCE</scope>
    <source>
        <strain evidence="2">BAW_Kor-Di-RS1</strain>
        <tissue evidence="2">Whole-body</tissue>
    </source>
</reference>
<dbReference type="Proteomes" id="UP000648187">
    <property type="component" value="Unassembled WGS sequence"/>
</dbReference>
<organism evidence="2 3">
    <name type="scientific">Spodoptera exigua</name>
    <name type="common">Beet armyworm</name>
    <name type="synonym">Noctua fulgens</name>
    <dbReference type="NCBI Taxonomy" id="7107"/>
    <lineage>
        <taxon>Eukaryota</taxon>
        <taxon>Metazoa</taxon>
        <taxon>Ecdysozoa</taxon>
        <taxon>Arthropoda</taxon>
        <taxon>Hexapoda</taxon>
        <taxon>Insecta</taxon>
        <taxon>Pterygota</taxon>
        <taxon>Neoptera</taxon>
        <taxon>Endopterygota</taxon>
        <taxon>Lepidoptera</taxon>
        <taxon>Glossata</taxon>
        <taxon>Ditrysia</taxon>
        <taxon>Noctuoidea</taxon>
        <taxon>Noctuidae</taxon>
        <taxon>Amphipyrinae</taxon>
        <taxon>Spodoptera</taxon>
    </lineage>
</organism>
<dbReference type="AlphaFoldDB" id="A0A835L1F8"/>
<evidence type="ECO:0000313" key="3">
    <source>
        <dbReference type="Proteomes" id="UP000648187"/>
    </source>
</evidence>
<dbReference type="EMBL" id="JACKWZ010000362">
    <property type="protein sequence ID" value="KAF9408765.1"/>
    <property type="molecule type" value="Genomic_DNA"/>
</dbReference>
<dbReference type="PANTHER" id="PTHR47331:SF5">
    <property type="entry name" value="RIBONUCLEASE H"/>
    <property type="match status" value="1"/>
</dbReference>
<dbReference type="PANTHER" id="PTHR47331">
    <property type="entry name" value="PHD-TYPE DOMAIN-CONTAINING PROTEIN"/>
    <property type="match status" value="1"/>
</dbReference>
<dbReference type="Pfam" id="PF03564">
    <property type="entry name" value="DUF1759"/>
    <property type="match status" value="1"/>
</dbReference>
<evidence type="ECO:0000256" key="1">
    <source>
        <dbReference type="SAM" id="MobiDB-lite"/>
    </source>
</evidence>
<feature type="compositionally biased region" description="Polar residues" evidence="1">
    <location>
        <begin position="139"/>
        <end position="161"/>
    </location>
</feature>
<proteinExistence type="predicted"/>
<evidence type="ECO:0000313" key="2">
    <source>
        <dbReference type="EMBL" id="KAF9408765.1"/>
    </source>
</evidence>
<feature type="compositionally biased region" description="Polar residues" evidence="1">
    <location>
        <begin position="106"/>
        <end position="119"/>
    </location>
</feature>
<dbReference type="InterPro" id="IPR005312">
    <property type="entry name" value="DUF1759"/>
</dbReference>
<dbReference type="InterPro" id="IPR021109">
    <property type="entry name" value="Peptidase_aspartic_dom_sf"/>
</dbReference>
<gene>
    <name evidence="2" type="ORF">HW555_011656</name>
</gene>
<protein>
    <recommendedName>
        <fullName evidence="4">Peptidase A2 domain-containing protein</fullName>
    </recommendedName>
</protein>
<feature type="region of interest" description="Disordered" evidence="1">
    <location>
        <begin position="349"/>
        <end position="371"/>
    </location>
</feature>
<feature type="compositionally biased region" description="Basic and acidic residues" evidence="1">
    <location>
        <begin position="120"/>
        <end position="131"/>
    </location>
</feature>
<feature type="compositionally biased region" description="Polar residues" evidence="1">
    <location>
        <begin position="357"/>
        <end position="369"/>
    </location>
</feature>
<keyword evidence="3" id="KW-1185">Reference proteome</keyword>
<accession>A0A835L1F8</accession>
<name>A0A835L1F8_SPOEX</name>
<sequence length="740" mass="84656">MSSSEIYENQLELYESIKKVGINVKKDGWDRKNSDYFKRRMQLLENLWNDFQFNHDRLSTEEAMSHPYFTSELHSKTLHCYKTVKELILQQNQQLTAQVRLPTKADSIQQDGGSTCSSKQEQDQKEKREDNNIAPDATQGINSEQSTTHKPIVTKTESGTNSKLDEMLRKQSANFKAFMRAHANIQVEFLSEKWEFQDALQTIQARWSAIDTLHWELECELNGEKIGVYEERYNRFENQYNELKKALNTKMWSGAHREKTTPKLEIPVFHEAQIKKIHDVTIECLNAIKNLGVDIDTWDPILVHILSQKLDSETYSDYIDSLKNSRELPSLKEFLEYLEAKFTALEASRRKQDNIPKPTSSSGQRSESPFNKKHFSKHYNNNYKSNNNKNVAKSFHASSTFTCPLCEEKHGLYNCAKFLEMSNNNKISTVKKLQLCINCLFSHNGKKCTSDYRCRKCTAQHNTLLHEACTKTATRDSTNSSNVSQNDETSEILLATAIIKIDASDGTQHNMRALIDQGSQISLITEHAAQLLGMKRQRCKGVIFGVGQKGNNCKGMITITCTSLYNNFKFETSALIMNNLIKNLPNKTFAKPDWSHIHNIHLADPEFYVSRPVDLLLGADIYSWIMLGGMIKGADTTQPIAQQTQLEAEYNLLKRSEATVEKQFKLFNQHLINVDKFTNNLQNEINSQELSIEFALSAISANSLLEHLRNTQEILMDTATNIYSGKMNLHLIAPEQLQTS</sequence>